<feature type="compositionally biased region" description="Low complexity" evidence="15">
    <location>
        <begin position="91"/>
        <end position="105"/>
    </location>
</feature>
<feature type="region of interest" description="Disordered" evidence="15">
    <location>
        <begin position="413"/>
        <end position="435"/>
    </location>
</feature>
<dbReference type="GO" id="GO:1990429">
    <property type="term" value="C:peroxisomal importomer complex"/>
    <property type="evidence" value="ECO:0007669"/>
    <property type="project" value="TreeGrafter"/>
</dbReference>
<evidence type="ECO:0000256" key="13">
    <source>
        <dbReference type="ARBA" id="ARBA00064754"/>
    </source>
</evidence>
<dbReference type="InterPro" id="IPR006785">
    <property type="entry name" value="Pex14_N"/>
</dbReference>
<accession>A0AAD9MKH7</accession>
<organism evidence="18 19">
    <name type="scientific">Prototheca wickerhamii</name>
    <dbReference type="NCBI Taxonomy" id="3111"/>
    <lineage>
        <taxon>Eukaryota</taxon>
        <taxon>Viridiplantae</taxon>
        <taxon>Chlorophyta</taxon>
        <taxon>core chlorophytes</taxon>
        <taxon>Trebouxiophyceae</taxon>
        <taxon>Chlorellales</taxon>
        <taxon>Chlorellaceae</taxon>
        <taxon>Prototheca</taxon>
    </lineage>
</organism>
<evidence type="ECO:0000256" key="3">
    <source>
        <dbReference type="ARBA" id="ARBA00022448"/>
    </source>
</evidence>
<comment type="function">
    <text evidence="12 14">Component of the PEX13-PEX14 docking complex, a translocon channel that specifically mediates the import of peroxisomal cargo proteins bound to PEX5 receptor. The PEX13-PEX14 docking complex forms a large import pore which can be opened to a diameter of about 9 nm. Mechanistically, PEX5 receptor along with cargo proteins associates with the PEX14 subunit of the PEX13-PEX14 docking complex in the cytosol, leading to the insertion of the receptor into the organelle membrane with the concomitant translocation of the cargo into the peroxisome matrix.</text>
</comment>
<keyword evidence="6" id="KW-1133">Transmembrane helix</keyword>
<dbReference type="AlphaFoldDB" id="A0AAD9MKH7"/>
<feature type="compositionally biased region" description="Polar residues" evidence="15">
    <location>
        <begin position="1"/>
        <end position="12"/>
    </location>
</feature>
<keyword evidence="8 14" id="KW-0472">Membrane</keyword>
<feature type="region of interest" description="Disordered" evidence="15">
    <location>
        <begin position="1"/>
        <end position="111"/>
    </location>
</feature>
<dbReference type="InterPro" id="IPR025655">
    <property type="entry name" value="PEX14"/>
</dbReference>
<evidence type="ECO:0000256" key="15">
    <source>
        <dbReference type="SAM" id="MobiDB-lite"/>
    </source>
</evidence>
<evidence type="ECO:0000256" key="10">
    <source>
        <dbReference type="ARBA" id="ARBA00029502"/>
    </source>
</evidence>
<feature type="compositionally biased region" description="Basic and acidic residues" evidence="15">
    <location>
        <begin position="50"/>
        <end position="74"/>
    </location>
</feature>
<keyword evidence="7" id="KW-0811">Translocation</keyword>
<keyword evidence="9 14" id="KW-0576">Peroxisome</keyword>
<comment type="subunit">
    <text evidence="13">Interacts with PEX13; forming the PEX13-PEX14 docking complex. Interacts with PEX5 (via WxxxF/Y motifs).</text>
</comment>
<evidence type="ECO:0000259" key="17">
    <source>
        <dbReference type="Pfam" id="PF17733"/>
    </source>
</evidence>
<evidence type="ECO:0000256" key="12">
    <source>
        <dbReference type="ARBA" id="ARBA00053920"/>
    </source>
</evidence>
<feature type="region of interest" description="Disordered" evidence="15">
    <location>
        <begin position="262"/>
        <end position="281"/>
    </location>
</feature>
<dbReference type="GO" id="GO:0005778">
    <property type="term" value="C:peroxisomal membrane"/>
    <property type="evidence" value="ECO:0007669"/>
    <property type="project" value="UniProtKB-SubCell"/>
</dbReference>
<comment type="subcellular location">
    <subcellularLocation>
        <location evidence="1">Peroxisome membrane</location>
        <topology evidence="1">Single-pass membrane protein</topology>
    </subcellularLocation>
</comment>
<evidence type="ECO:0000256" key="2">
    <source>
        <dbReference type="ARBA" id="ARBA00005443"/>
    </source>
</evidence>
<dbReference type="Gene3D" id="1.10.10.10">
    <property type="entry name" value="Winged helix-like DNA-binding domain superfamily/Winged helix DNA-binding domain"/>
    <property type="match status" value="1"/>
</dbReference>
<reference evidence="18" key="1">
    <citation type="submission" date="2021-01" db="EMBL/GenBank/DDBJ databases">
        <authorList>
            <person name="Eckstrom K.M.E."/>
        </authorList>
    </citation>
    <scope>NUCLEOTIDE SEQUENCE</scope>
    <source>
        <strain evidence="18">UVCC 0001</strain>
    </source>
</reference>
<feature type="compositionally biased region" description="Polar residues" evidence="15">
    <location>
        <begin position="339"/>
        <end position="359"/>
    </location>
</feature>
<name>A0AAD9MKH7_PROWI</name>
<dbReference type="Pfam" id="PF17733">
    <property type="entry name" value="KPWE_dom"/>
    <property type="match status" value="1"/>
</dbReference>
<protein>
    <recommendedName>
        <fullName evidence="10 14">Peroxisomal membrane protein PEX14</fullName>
    </recommendedName>
    <alternativeName>
        <fullName evidence="11 14">Peroxin-14</fullName>
    </alternativeName>
</protein>
<dbReference type="InterPro" id="IPR036388">
    <property type="entry name" value="WH-like_DNA-bd_sf"/>
</dbReference>
<evidence type="ECO:0000259" key="16">
    <source>
        <dbReference type="Pfam" id="PF04695"/>
    </source>
</evidence>
<evidence type="ECO:0000256" key="4">
    <source>
        <dbReference type="ARBA" id="ARBA00022692"/>
    </source>
</evidence>
<evidence type="ECO:0000256" key="9">
    <source>
        <dbReference type="ARBA" id="ARBA00023140"/>
    </source>
</evidence>
<sequence>MSDGSPSSTTAPAVTIEEIPSTSVPTLREDQIQNAVSFLSHPKVRSSPMDQKRQFLERKGLTEAEIAEAVRRVPAEPAAPAQPSTPPSPPAYYGQAPPAQQQLVPAGPPQPQPVRWSHALLGAAFVAAGAYALKVLLWPYVQDAVAKWRASQHAAEERAAQQAQRTEALAEAIREQTSELRGTVELLQKLTSTLEQTQAAAQRDAEARLRAPESVTLADLRAELRTLATTLRSSNGGAREDEGLRSELDSIKKLLLANGGARAADTAERPQVPASSAGPAHPASYMEVLEMLEKGETPPGIRTDIDDKAPNPEQAVPTPRMPVPRKPEASSRAGEAASQPESASVTQPPASVASSSTDRSPLRGLRSATSIYEAASMPTIAQAGVIAGQLGSAPSSARAEAGTISNVAADASAMDASSPLRGWQAPPLPQASLTL</sequence>
<dbReference type="GO" id="GO:0005102">
    <property type="term" value="F:signaling receptor binding"/>
    <property type="evidence" value="ECO:0007669"/>
    <property type="project" value="TreeGrafter"/>
</dbReference>
<gene>
    <name evidence="18" type="ORF">QBZ16_000908</name>
</gene>
<feature type="region of interest" description="Disordered" evidence="15">
    <location>
        <begin position="296"/>
        <end position="363"/>
    </location>
</feature>
<comment type="similarity">
    <text evidence="2 14">Belongs to the peroxin-14 family.</text>
</comment>
<evidence type="ECO:0000256" key="8">
    <source>
        <dbReference type="ARBA" id="ARBA00023136"/>
    </source>
</evidence>
<feature type="domain" description="Peroxisomal membrane protein PEX14-like KPWE" evidence="17">
    <location>
        <begin position="281"/>
        <end position="327"/>
    </location>
</feature>
<keyword evidence="3 14" id="KW-0813">Transport</keyword>
<proteinExistence type="inferred from homology"/>
<comment type="caution">
    <text evidence="18">The sequence shown here is derived from an EMBL/GenBank/DDBJ whole genome shotgun (WGS) entry which is preliminary data.</text>
</comment>
<evidence type="ECO:0000256" key="6">
    <source>
        <dbReference type="ARBA" id="ARBA00022989"/>
    </source>
</evidence>
<dbReference type="EMBL" id="JASFZW010000010">
    <property type="protein sequence ID" value="KAK2076383.1"/>
    <property type="molecule type" value="Genomic_DNA"/>
</dbReference>
<evidence type="ECO:0000256" key="7">
    <source>
        <dbReference type="ARBA" id="ARBA00023010"/>
    </source>
</evidence>
<dbReference type="FunFam" id="1.10.10.10:FF:000217">
    <property type="entry name" value="Peroxisomal membrane protein PEX14"/>
    <property type="match status" value="1"/>
</dbReference>
<dbReference type="GO" id="GO:0016560">
    <property type="term" value="P:protein import into peroxisome matrix, docking"/>
    <property type="evidence" value="ECO:0007669"/>
    <property type="project" value="UniProtKB-UniRule"/>
</dbReference>
<evidence type="ECO:0000256" key="5">
    <source>
        <dbReference type="ARBA" id="ARBA00022927"/>
    </source>
</evidence>
<keyword evidence="4" id="KW-0812">Transmembrane</keyword>
<evidence type="ECO:0000256" key="11">
    <source>
        <dbReference type="ARBA" id="ARBA00029691"/>
    </source>
</evidence>
<evidence type="ECO:0000313" key="18">
    <source>
        <dbReference type="EMBL" id="KAK2076383.1"/>
    </source>
</evidence>
<dbReference type="Proteomes" id="UP001255856">
    <property type="component" value="Unassembled WGS sequence"/>
</dbReference>
<dbReference type="PANTHER" id="PTHR23058:SF0">
    <property type="entry name" value="PEROXISOMAL MEMBRANE PROTEIN PEX14"/>
    <property type="match status" value="1"/>
</dbReference>
<evidence type="ECO:0000313" key="19">
    <source>
        <dbReference type="Proteomes" id="UP001255856"/>
    </source>
</evidence>
<evidence type="ECO:0000256" key="1">
    <source>
        <dbReference type="ARBA" id="ARBA00004549"/>
    </source>
</evidence>
<keyword evidence="19" id="KW-1185">Reference proteome</keyword>
<dbReference type="PANTHER" id="PTHR23058">
    <property type="entry name" value="PEROXISOMAL MEMBRANE PROTEIN PEX14"/>
    <property type="match status" value="1"/>
</dbReference>
<evidence type="ECO:0000256" key="14">
    <source>
        <dbReference type="RuleBase" id="RU367032"/>
    </source>
</evidence>
<feature type="domain" description="Peroxisome membrane anchor protein Pex14p N-terminal" evidence="16">
    <location>
        <begin position="28"/>
        <end position="71"/>
    </location>
</feature>
<dbReference type="Pfam" id="PF04695">
    <property type="entry name" value="Pex14_N"/>
    <property type="match status" value="1"/>
</dbReference>
<keyword evidence="5 14" id="KW-0653">Protein transport</keyword>
<dbReference type="InterPro" id="IPR040554">
    <property type="entry name" value="KPWE_PEX14_dom"/>
</dbReference>